<dbReference type="InterPro" id="IPR013087">
    <property type="entry name" value="Znf_C2H2_type"/>
</dbReference>
<feature type="region of interest" description="Disordered" evidence="1">
    <location>
        <begin position="217"/>
        <end position="239"/>
    </location>
</feature>
<feature type="region of interest" description="Disordered" evidence="1">
    <location>
        <begin position="349"/>
        <end position="377"/>
    </location>
</feature>
<dbReference type="SMART" id="SM00355">
    <property type="entry name" value="ZnF_C2H2"/>
    <property type="match status" value="2"/>
</dbReference>
<gene>
    <name evidence="3" type="ORF">JAAARDRAFT_57116</name>
</gene>
<name>A0A067Q6Q7_9AGAM</name>
<evidence type="ECO:0000259" key="2">
    <source>
        <dbReference type="PROSITE" id="PS00028"/>
    </source>
</evidence>
<dbReference type="HOGENOM" id="CLU_611193_0_0_1"/>
<proteinExistence type="predicted"/>
<dbReference type="EMBL" id="KL197716">
    <property type="protein sequence ID" value="KDQ59167.1"/>
    <property type="molecule type" value="Genomic_DNA"/>
</dbReference>
<keyword evidence="4" id="KW-1185">Reference proteome</keyword>
<feature type="domain" description="C2H2-type" evidence="2">
    <location>
        <begin position="380"/>
        <end position="404"/>
    </location>
</feature>
<evidence type="ECO:0000256" key="1">
    <source>
        <dbReference type="SAM" id="MobiDB-lite"/>
    </source>
</evidence>
<dbReference type="PROSITE" id="PS00028">
    <property type="entry name" value="ZINC_FINGER_C2H2_1"/>
    <property type="match status" value="1"/>
</dbReference>
<organism evidence="3 4">
    <name type="scientific">Jaapia argillacea MUCL 33604</name>
    <dbReference type="NCBI Taxonomy" id="933084"/>
    <lineage>
        <taxon>Eukaryota</taxon>
        <taxon>Fungi</taxon>
        <taxon>Dikarya</taxon>
        <taxon>Basidiomycota</taxon>
        <taxon>Agaricomycotina</taxon>
        <taxon>Agaricomycetes</taxon>
        <taxon>Agaricomycetidae</taxon>
        <taxon>Jaapiales</taxon>
        <taxon>Jaapiaceae</taxon>
        <taxon>Jaapia</taxon>
    </lineage>
</organism>
<dbReference type="Proteomes" id="UP000027265">
    <property type="component" value="Unassembled WGS sequence"/>
</dbReference>
<dbReference type="OrthoDB" id="3176823at2759"/>
<dbReference type="Gene3D" id="3.30.160.60">
    <property type="entry name" value="Classic Zinc Finger"/>
    <property type="match status" value="1"/>
</dbReference>
<dbReference type="InParanoid" id="A0A067Q6Q7"/>
<evidence type="ECO:0000313" key="4">
    <source>
        <dbReference type="Proteomes" id="UP000027265"/>
    </source>
</evidence>
<accession>A0A067Q6Q7</accession>
<sequence>MSTLAGTNAYGLESPFPSTTSATASTCSEIGDLSLLLPALGLQPCFDWAHYFATQEAANTPVPIFPILQPLHPIYHTGTQSHAAHEKGETSPSLRIRDESERDAHLAKTMGSSVELRGHHTGCSSIGSGLYPSFTPPYLDGHGGYPKQVDGLADYGSNWYLISPHEPEFNFTPASSITHYSPPSTTTSLDPMDILSLGLINDLHTYTDDSEGLTSDCSSLSFSSSSPPSPSPPTYSDDESVFLRSTYHSLGAFQSSQPSPPNFVHCHRPLPASRQAAHDTKKLLMSSTKKSTLSERGRSNSPHKIRSSTSQGQKGIHRSAQMGTTRCKPTVSSGDEDWLPLSNSVVRRAKSYPKNRASPRDTSRLTSPRDDFRDERPFPCPFPDCPQRCKSQGDLNRHLQSRAHKTPSFVCHECSTCFTREDARARHCRQSCSGRGRHTCTDDHPNAF</sequence>
<evidence type="ECO:0000313" key="3">
    <source>
        <dbReference type="EMBL" id="KDQ59167.1"/>
    </source>
</evidence>
<reference evidence="4" key="1">
    <citation type="journal article" date="2014" name="Proc. Natl. Acad. Sci. U.S.A.">
        <title>Extensive sampling of basidiomycete genomes demonstrates inadequacy of the white-rot/brown-rot paradigm for wood decay fungi.</title>
        <authorList>
            <person name="Riley R."/>
            <person name="Salamov A.A."/>
            <person name="Brown D.W."/>
            <person name="Nagy L.G."/>
            <person name="Floudas D."/>
            <person name="Held B.W."/>
            <person name="Levasseur A."/>
            <person name="Lombard V."/>
            <person name="Morin E."/>
            <person name="Otillar R."/>
            <person name="Lindquist E.A."/>
            <person name="Sun H."/>
            <person name="LaButti K.M."/>
            <person name="Schmutz J."/>
            <person name="Jabbour D."/>
            <person name="Luo H."/>
            <person name="Baker S.E."/>
            <person name="Pisabarro A.G."/>
            <person name="Walton J.D."/>
            <person name="Blanchette R.A."/>
            <person name="Henrissat B."/>
            <person name="Martin F."/>
            <person name="Cullen D."/>
            <person name="Hibbett D.S."/>
            <person name="Grigoriev I.V."/>
        </authorList>
    </citation>
    <scope>NUCLEOTIDE SEQUENCE [LARGE SCALE GENOMIC DNA]</scope>
    <source>
        <strain evidence="4">MUCL 33604</strain>
    </source>
</reference>
<feature type="compositionally biased region" description="Basic and acidic residues" evidence="1">
    <location>
        <begin position="358"/>
        <end position="377"/>
    </location>
</feature>
<feature type="compositionally biased region" description="Low complexity" evidence="1">
    <location>
        <begin position="217"/>
        <end position="226"/>
    </location>
</feature>
<protein>
    <recommendedName>
        <fullName evidence="2">C2H2-type domain-containing protein</fullName>
    </recommendedName>
</protein>
<feature type="region of interest" description="Disordered" evidence="1">
    <location>
        <begin position="286"/>
        <end position="335"/>
    </location>
</feature>
<dbReference type="AlphaFoldDB" id="A0A067Q6Q7"/>